<dbReference type="SFLD" id="SFLDS00019">
    <property type="entry name" value="Glutathione_Transferase_(cytos"/>
    <property type="match status" value="1"/>
</dbReference>
<dbReference type="InterPro" id="IPR040079">
    <property type="entry name" value="Glutathione_S-Trfase"/>
</dbReference>
<dbReference type="InterPro" id="IPR004045">
    <property type="entry name" value="Glutathione_S-Trfase_N"/>
</dbReference>
<feature type="domain" description="GST N-terminal" evidence="1">
    <location>
        <begin position="1"/>
        <end position="79"/>
    </location>
</feature>
<evidence type="ECO:0000313" key="4">
    <source>
        <dbReference type="Proteomes" id="UP000192917"/>
    </source>
</evidence>
<gene>
    <name evidence="3" type="ORF">SAMN05428998_101571</name>
</gene>
<dbReference type="PROSITE" id="PS50404">
    <property type="entry name" value="GST_NTER"/>
    <property type="match status" value="1"/>
</dbReference>
<dbReference type="RefSeq" id="WP_085120899.1">
    <property type="nucleotide sequence ID" value="NZ_FWZX01000001.1"/>
</dbReference>
<dbReference type="CDD" id="cd00299">
    <property type="entry name" value="GST_C_family"/>
    <property type="match status" value="1"/>
</dbReference>
<dbReference type="AlphaFoldDB" id="A0A1Y6B6F7"/>
<dbReference type="Gene3D" id="3.40.30.10">
    <property type="entry name" value="Glutaredoxin"/>
    <property type="match status" value="1"/>
</dbReference>
<dbReference type="PANTHER" id="PTHR43968">
    <property type="match status" value="1"/>
</dbReference>
<dbReference type="CDD" id="cd00570">
    <property type="entry name" value="GST_N_family"/>
    <property type="match status" value="1"/>
</dbReference>
<keyword evidence="4" id="KW-1185">Reference proteome</keyword>
<dbReference type="InterPro" id="IPR010987">
    <property type="entry name" value="Glutathione-S-Trfase_C-like"/>
</dbReference>
<dbReference type="Gene3D" id="1.20.1050.10">
    <property type="match status" value="1"/>
</dbReference>
<dbReference type="InterPro" id="IPR004046">
    <property type="entry name" value="GST_C"/>
</dbReference>
<dbReference type="STRING" id="560819.SAMN05428998_101571"/>
<dbReference type="Pfam" id="PF00043">
    <property type="entry name" value="GST_C"/>
    <property type="match status" value="1"/>
</dbReference>
<evidence type="ECO:0000259" key="1">
    <source>
        <dbReference type="PROSITE" id="PS50404"/>
    </source>
</evidence>
<proteinExistence type="predicted"/>
<accession>A0A1Y6B6F7</accession>
<dbReference type="GO" id="GO:0005737">
    <property type="term" value="C:cytoplasm"/>
    <property type="evidence" value="ECO:0007669"/>
    <property type="project" value="TreeGrafter"/>
</dbReference>
<feature type="domain" description="GST C-terminal" evidence="2">
    <location>
        <begin position="84"/>
        <end position="217"/>
    </location>
</feature>
<organism evidence="3 4">
    <name type="scientific">Tistlia consotensis USBA 355</name>
    <dbReference type="NCBI Taxonomy" id="560819"/>
    <lineage>
        <taxon>Bacteria</taxon>
        <taxon>Pseudomonadati</taxon>
        <taxon>Pseudomonadota</taxon>
        <taxon>Alphaproteobacteria</taxon>
        <taxon>Rhodospirillales</taxon>
        <taxon>Rhodovibrionaceae</taxon>
        <taxon>Tistlia</taxon>
    </lineage>
</organism>
<sequence length="222" mass="25571">MRILYHLPLDPGCRKIRLMLAEKKLAFELKAEQIWERRESFLRLNPAGEVPVLVEEDGTVLPDHQVIVEYLEECYPEVPLLGHGPFERAESRRLANWFDRKFAQEVSELLLEEKLMKRYLGTGTPDSSAIRAANSNIHHHLRYIAWLCDRRTWLSGDDFGLADIAAAAHLSCLDYLGDVPWEQHEGAKDWYARVKSRPSMRPLLADLMPGSPPPKHYADLDF</sequence>
<name>A0A1Y6B6F7_9PROT</name>
<dbReference type="InterPro" id="IPR050983">
    <property type="entry name" value="GST_Omega/HSP26"/>
</dbReference>
<dbReference type="SUPFAM" id="SSF52833">
    <property type="entry name" value="Thioredoxin-like"/>
    <property type="match status" value="1"/>
</dbReference>
<dbReference type="SUPFAM" id="SSF47616">
    <property type="entry name" value="GST C-terminal domain-like"/>
    <property type="match status" value="1"/>
</dbReference>
<dbReference type="PANTHER" id="PTHR43968:SF6">
    <property type="entry name" value="GLUTATHIONE S-TRANSFERASE OMEGA"/>
    <property type="match status" value="1"/>
</dbReference>
<evidence type="ECO:0000313" key="3">
    <source>
        <dbReference type="EMBL" id="SME93276.1"/>
    </source>
</evidence>
<dbReference type="InterPro" id="IPR036249">
    <property type="entry name" value="Thioredoxin-like_sf"/>
</dbReference>
<reference evidence="3 4" key="1">
    <citation type="submission" date="2017-04" db="EMBL/GenBank/DDBJ databases">
        <authorList>
            <person name="Afonso C.L."/>
            <person name="Miller P.J."/>
            <person name="Scott M.A."/>
            <person name="Spackman E."/>
            <person name="Goraichik I."/>
            <person name="Dimitrov K.M."/>
            <person name="Suarez D.L."/>
            <person name="Swayne D.E."/>
        </authorList>
    </citation>
    <scope>NUCLEOTIDE SEQUENCE [LARGE SCALE GENOMIC DNA]</scope>
    <source>
        <strain evidence="3 4">USBA 355</strain>
    </source>
</reference>
<dbReference type="SFLD" id="SFLDG00358">
    <property type="entry name" value="Main_(cytGST)"/>
    <property type="match status" value="1"/>
</dbReference>
<dbReference type="Proteomes" id="UP000192917">
    <property type="component" value="Unassembled WGS sequence"/>
</dbReference>
<dbReference type="GO" id="GO:0016740">
    <property type="term" value="F:transferase activity"/>
    <property type="evidence" value="ECO:0007669"/>
    <property type="project" value="UniProtKB-KW"/>
</dbReference>
<dbReference type="Pfam" id="PF13409">
    <property type="entry name" value="GST_N_2"/>
    <property type="match status" value="1"/>
</dbReference>
<dbReference type="InterPro" id="IPR036282">
    <property type="entry name" value="Glutathione-S-Trfase_C_sf"/>
</dbReference>
<keyword evidence="3" id="KW-0808">Transferase</keyword>
<evidence type="ECO:0000259" key="2">
    <source>
        <dbReference type="PROSITE" id="PS50405"/>
    </source>
</evidence>
<dbReference type="PROSITE" id="PS50405">
    <property type="entry name" value="GST_CTER"/>
    <property type="match status" value="1"/>
</dbReference>
<dbReference type="EMBL" id="FWZX01000001">
    <property type="protein sequence ID" value="SME93276.1"/>
    <property type="molecule type" value="Genomic_DNA"/>
</dbReference>
<protein>
    <submittedName>
        <fullName evidence="3">Glutathione S-transferase</fullName>
    </submittedName>
</protein>